<keyword evidence="1" id="KW-0812">Transmembrane</keyword>
<evidence type="ECO:0000313" key="3">
    <source>
        <dbReference type="Proteomes" id="UP000295325"/>
    </source>
</evidence>
<organism evidence="2 3">
    <name type="scientific">Fonticella tunisiensis</name>
    <dbReference type="NCBI Taxonomy" id="1096341"/>
    <lineage>
        <taxon>Bacteria</taxon>
        <taxon>Bacillati</taxon>
        <taxon>Bacillota</taxon>
        <taxon>Clostridia</taxon>
        <taxon>Eubacteriales</taxon>
        <taxon>Clostridiaceae</taxon>
        <taxon>Fonticella</taxon>
    </lineage>
</organism>
<dbReference type="EMBL" id="SOAZ01000004">
    <property type="protein sequence ID" value="TDT62286.1"/>
    <property type="molecule type" value="Genomic_DNA"/>
</dbReference>
<comment type="caution">
    <text evidence="2">The sequence shown here is derived from an EMBL/GenBank/DDBJ whole genome shotgun (WGS) entry which is preliminary data.</text>
</comment>
<accession>A0A4R7KRU8</accession>
<gene>
    <name evidence="2" type="ORF">EDD71_1048</name>
</gene>
<keyword evidence="3" id="KW-1185">Reference proteome</keyword>
<protein>
    <submittedName>
        <fullName evidence="2">Uncharacterized protein</fullName>
    </submittedName>
</protein>
<evidence type="ECO:0000256" key="1">
    <source>
        <dbReference type="SAM" id="Phobius"/>
    </source>
</evidence>
<dbReference type="AlphaFoldDB" id="A0A4R7KRU8"/>
<dbReference type="RefSeq" id="WP_166636318.1">
    <property type="nucleotide sequence ID" value="NZ_SOAZ01000004.1"/>
</dbReference>
<evidence type="ECO:0000313" key="2">
    <source>
        <dbReference type="EMBL" id="TDT62286.1"/>
    </source>
</evidence>
<keyword evidence="1" id="KW-0472">Membrane</keyword>
<sequence>MKRNYVRPFVYGMPLIFLGFAYIVKLFLNLFFKSIYFVFHDFFKN</sequence>
<reference evidence="2 3" key="1">
    <citation type="submission" date="2019-03" db="EMBL/GenBank/DDBJ databases">
        <title>Genomic Encyclopedia of Type Strains, Phase IV (KMG-IV): sequencing the most valuable type-strain genomes for metagenomic binning, comparative biology and taxonomic classification.</title>
        <authorList>
            <person name="Goeker M."/>
        </authorList>
    </citation>
    <scope>NUCLEOTIDE SEQUENCE [LARGE SCALE GENOMIC DNA]</scope>
    <source>
        <strain evidence="2 3">DSM 24455</strain>
    </source>
</reference>
<proteinExistence type="predicted"/>
<name>A0A4R7KRU8_9CLOT</name>
<keyword evidence="1" id="KW-1133">Transmembrane helix</keyword>
<feature type="transmembrane region" description="Helical" evidence="1">
    <location>
        <begin position="12"/>
        <end position="39"/>
    </location>
</feature>
<dbReference type="Proteomes" id="UP000295325">
    <property type="component" value="Unassembled WGS sequence"/>
</dbReference>